<keyword evidence="2" id="KW-1185">Reference proteome</keyword>
<evidence type="ECO:0000313" key="1">
    <source>
        <dbReference type="EMBL" id="GAN33716.1"/>
    </source>
</evidence>
<dbReference type="EMBL" id="BAFN01000001">
    <property type="protein sequence ID" value="GAN33716.1"/>
    <property type="molecule type" value="Genomic_DNA"/>
</dbReference>
<comment type="caution">
    <text evidence="1">The sequence shown here is derived from an EMBL/GenBank/DDBJ whole genome shotgun (WGS) entry which is preliminary data.</text>
</comment>
<accession>A0ABQ0JYC9</accession>
<sequence>MAELKLTQTPTGNELGLLDMADASMTPATAIRLECKWCSGVKRRNLIPSEAYQIPLP</sequence>
<gene>
    <name evidence="1" type="ORF">BROSI_A2250</name>
</gene>
<reference evidence="2" key="1">
    <citation type="journal article" date="2015" name="Genome Announc.">
        <title>Draft Genome Sequence of an Anaerobic Ammonium-Oxidizing Bacterium, "Candidatus Brocadia sinica".</title>
        <authorList>
            <person name="Oshiki M."/>
            <person name="Shinyako-Hata K."/>
            <person name="Satoh H."/>
            <person name="Okabe S."/>
        </authorList>
    </citation>
    <scope>NUCLEOTIDE SEQUENCE [LARGE SCALE GENOMIC DNA]</scope>
    <source>
        <strain evidence="2">JPN1</strain>
    </source>
</reference>
<evidence type="ECO:0000313" key="2">
    <source>
        <dbReference type="Proteomes" id="UP000032309"/>
    </source>
</evidence>
<proteinExistence type="predicted"/>
<dbReference type="RefSeq" id="WP_157842483.1">
    <property type="nucleotide sequence ID" value="NZ_BAFN01000001.1"/>
</dbReference>
<protein>
    <submittedName>
        <fullName evidence="1">Uncharacterized protein</fullName>
    </submittedName>
</protein>
<dbReference type="Proteomes" id="UP000032309">
    <property type="component" value="Unassembled WGS sequence"/>
</dbReference>
<name>A0ABQ0JYC9_9BACT</name>
<organism evidence="1 2">
    <name type="scientific">Candidatus Brocadia sinica JPN1</name>
    <dbReference type="NCBI Taxonomy" id="1197129"/>
    <lineage>
        <taxon>Bacteria</taxon>
        <taxon>Pseudomonadati</taxon>
        <taxon>Planctomycetota</taxon>
        <taxon>Candidatus Brocadiia</taxon>
        <taxon>Candidatus Brocadiales</taxon>
        <taxon>Candidatus Brocadiaceae</taxon>
        <taxon>Candidatus Brocadia</taxon>
    </lineage>
</organism>